<feature type="transmembrane region" description="Helical" evidence="12">
    <location>
        <begin position="187"/>
        <end position="207"/>
    </location>
</feature>
<dbReference type="GO" id="GO:0001508">
    <property type="term" value="P:action potential"/>
    <property type="evidence" value="ECO:0007669"/>
    <property type="project" value="TreeGrafter"/>
</dbReference>
<feature type="transmembrane region" description="Helical" evidence="12">
    <location>
        <begin position="71"/>
        <end position="92"/>
    </location>
</feature>
<dbReference type="GO" id="GO:0005249">
    <property type="term" value="F:voltage-gated potassium channel activity"/>
    <property type="evidence" value="ECO:0007669"/>
    <property type="project" value="InterPro"/>
</dbReference>
<feature type="coiled-coil region" evidence="11">
    <location>
        <begin position="354"/>
        <end position="381"/>
    </location>
</feature>
<dbReference type="RefSeq" id="WP_134110708.1">
    <property type="nucleotide sequence ID" value="NZ_SOCN01000001.1"/>
</dbReference>
<evidence type="ECO:0000256" key="6">
    <source>
        <dbReference type="ARBA" id="ARBA00022958"/>
    </source>
</evidence>
<evidence type="ECO:0000256" key="8">
    <source>
        <dbReference type="ARBA" id="ARBA00023065"/>
    </source>
</evidence>
<evidence type="ECO:0000256" key="11">
    <source>
        <dbReference type="SAM" id="Coils"/>
    </source>
</evidence>
<feature type="transmembrane region" description="Helical" evidence="12">
    <location>
        <begin position="329"/>
        <end position="354"/>
    </location>
</feature>
<evidence type="ECO:0000259" key="13">
    <source>
        <dbReference type="Pfam" id="PF00520"/>
    </source>
</evidence>
<dbReference type="EMBL" id="SOCN01000001">
    <property type="protein sequence ID" value="TDV24428.1"/>
    <property type="molecule type" value="Genomic_DNA"/>
</dbReference>
<dbReference type="OrthoDB" id="9781411at2"/>
<dbReference type="PANTHER" id="PTHR11537">
    <property type="entry name" value="VOLTAGE-GATED POTASSIUM CHANNEL"/>
    <property type="match status" value="1"/>
</dbReference>
<dbReference type="GO" id="GO:0008076">
    <property type="term" value="C:voltage-gated potassium channel complex"/>
    <property type="evidence" value="ECO:0007669"/>
    <property type="project" value="InterPro"/>
</dbReference>
<dbReference type="SUPFAM" id="SSF81324">
    <property type="entry name" value="Voltage-gated potassium channels"/>
    <property type="match status" value="1"/>
</dbReference>
<feature type="domain" description="Ion transport" evidence="13">
    <location>
        <begin position="42"/>
        <end position="356"/>
    </location>
</feature>
<keyword evidence="4 12" id="KW-0812">Transmembrane</keyword>
<keyword evidence="8" id="KW-0406">Ion transport</keyword>
<protein>
    <submittedName>
        <fullName evidence="14">Voltage-gated potassium channel</fullName>
    </submittedName>
</protein>
<evidence type="ECO:0000256" key="9">
    <source>
        <dbReference type="ARBA" id="ARBA00023136"/>
    </source>
</evidence>
<keyword evidence="10 14" id="KW-0407">Ion channel</keyword>
<evidence type="ECO:0000256" key="3">
    <source>
        <dbReference type="ARBA" id="ARBA00022538"/>
    </source>
</evidence>
<gene>
    <name evidence="14" type="ORF">BCF59_0398</name>
</gene>
<evidence type="ECO:0000256" key="5">
    <source>
        <dbReference type="ARBA" id="ARBA00022826"/>
    </source>
</evidence>
<dbReference type="PANTHER" id="PTHR11537:SF254">
    <property type="entry name" value="POTASSIUM VOLTAGE-GATED CHANNEL PROTEIN SHAB"/>
    <property type="match status" value="1"/>
</dbReference>
<comment type="subcellular location">
    <subcellularLocation>
        <location evidence="1">Membrane</location>
        <topology evidence="1">Multi-pass membrane protein</topology>
    </subcellularLocation>
</comment>
<dbReference type="Gene3D" id="1.10.287.70">
    <property type="match status" value="1"/>
</dbReference>
<dbReference type="AlphaFoldDB" id="A0A4R7UD80"/>
<keyword evidence="3" id="KW-0633">Potassium transport</keyword>
<keyword evidence="11" id="KW-0175">Coiled coil</keyword>
<evidence type="ECO:0000256" key="2">
    <source>
        <dbReference type="ARBA" id="ARBA00022448"/>
    </source>
</evidence>
<sequence length="381" mass="44011">MKITKKQDNNLLTLFTATVWSTRKFDKEFQNTKAVKLPRVIYVLIVIFCSLISVFSLVSPGDSIRQSWETTVSILQLFTFLFFLFDYISHLLTYRKYTEKDTKTPVWKSTLKYIFSWNGIVILICILSSLHTIEILRSEIATNSEFQRTINIFKVLNIFRFIRLFIVLTFFAPFKIIIDVFSKQKKVLSYVLLLVLLVIIIFAILIWNNETIYLENEQKTFINKVFFLDPNNPKKGFVEGYQPENWKIFATYSTLENQVDKDAFIANNNINKDLINIFNNGQNKFILSEYNALSSGYVQNFVDALYFSTITLTTIGYGDFLPHAPLTKIIVSINAIIALAIIAIPSGVIAGAFLNQMQAHIDKKSKKKQEKESKNKEVKND</sequence>
<feature type="transmembrane region" description="Helical" evidence="12">
    <location>
        <begin position="113"/>
        <end position="133"/>
    </location>
</feature>
<dbReference type="Pfam" id="PF00520">
    <property type="entry name" value="Ion_trans"/>
    <property type="match status" value="1"/>
</dbReference>
<proteinExistence type="predicted"/>
<keyword evidence="15" id="KW-1185">Reference proteome</keyword>
<keyword evidence="6" id="KW-0630">Potassium</keyword>
<evidence type="ECO:0000256" key="1">
    <source>
        <dbReference type="ARBA" id="ARBA00004141"/>
    </source>
</evidence>
<keyword evidence="5" id="KW-0631">Potassium channel</keyword>
<evidence type="ECO:0000313" key="14">
    <source>
        <dbReference type="EMBL" id="TDV24428.1"/>
    </source>
</evidence>
<evidence type="ECO:0000256" key="10">
    <source>
        <dbReference type="ARBA" id="ARBA00023303"/>
    </source>
</evidence>
<name>A0A4R7UD80_9BACT</name>
<feature type="transmembrane region" description="Helical" evidence="12">
    <location>
        <begin position="158"/>
        <end position="178"/>
    </location>
</feature>
<keyword evidence="7 12" id="KW-1133">Transmembrane helix</keyword>
<dbReference type="InterPro" id="IPR005821">
    <property type="entry name" value="Ion_trans_dom"/>
</dbReference>
<evidence type="ECO:0000256" key="12">
    <source>
        <dbReference type="SAM" id="Phobius"/>
    </source>
</evidence>
<accession>A0A4R7UD80</accession>
<reference evidence="14 15" key="1">
    <citation type="submission" date="2019-03" db="EMBL/GenBank/DDBJ databases">
        <title>Genomic Encyclopedia of Archaeal and Bacterial Type Strains, Phase II (KMG-II): from individual species to whole genera.</title>
        <authorList>
            <person name="Goeker M."/>
        </authorList>
    </citation>
    <scope>NUCLEOTIDE SEQUENCE [LARGE SCALE GENOMIC DNA]</scope>
    <source>
        <strain evidence="14 15">ATCC 35214</strain>
    </source>
</reference>
<dbReference type="InterPro" id="IPR028325">
    <property type="entry name" value="VG_K_chnl"/>
</dbReference>
<evidence type="ECO:0000256" key="7">
    <source>
        <dbReference type="ARBA" id="ARBA00022989"/>
    </source>
</evidence>
<dbReference type="Proteomes" id="UP000295757">
    <property type="component" value="Unassembled WGS sequence"/>
</dbReference>
<evidence type="ECO:0000256" key="4">
    <source>
        <dbReference type="ARBA" id="ARBA00022692"/>
    </source>
</evidence>
<evidence type="ECO:0000313" key="15">
    <source>
        <dbReference type="Proteomes" id="UP000295757"/>
    </source>
</evidence>
<comment type="caution">
    <text evidence="14">The sequence shown here is derived from an EMBL/GenBank/DDBJ whole genome shotgun (WGS) entry which is preliminary data.</text>
</comment>
<feature type="transmembrane region" description="Helical" evidence="12">
    <location>
        <begin position="40"/>
        <end position="59"/>
    </location>
</feature>
<keyword evidence="2" id="KW-0813">Transport</keyword>
<keyword evidence="9 12" id="KW-0472">Membrane</keyword>
<organism evidence="14 15">
    <name type="scientific">Mycoplasmopsis mustelae</name>
    <dbReference type="NCBI Taxonomy" id="171289"/>
    <lineage>
        <taxon>Bacteria</taxon>
        <taxon>Bacillati</taxon>
        <taxon>Mycoplasmatota</taxon>
        <taxon>Mycoplasmoidales</taxon>
        <taxon>Metamycoplasmataceae</taxon>
        <taxon>Mycoplasmopsis</taxon>
    </lineage>
</organism>